<keyword evidence="2" id="KW-0472">Membrane</keyword>
<gene>
    <name evidence="3" type="ORF">Edafosvirus4_23</name>
</gene>
<dbReference type="EMBL" id="MK072069">
    <property type="protein sequence ID" value="AYV78039.1"/>
    <property type="molecule type" value="Genomic_DNA"/>
</dbReference>
<feature type="transmembrane region" description="Helical" evidence="2">
    <location>
        <begin position="6"/>
        <end position="25"/>
    </location>
</feature>
<evidence type="ECO:0000256" key="2">
    <source>
        <dbReference type="SAM" id="Phobius"/>
    </source>
</evidence>
<feature type="region of interest" description="Disordered" evidence="1">
    <location>
        <begin position="50"/>
        <end position="72"/>
    </location>
</feature>
<evidence type="ECO:0000313" key="3">
    <source>
        <dbReference type="EMBL" id="AYV78039.1"/>
    </source>
</evidence>
<accession>A0A3G4ZX81</accession>
<keyword evidence="2" id="KW-1133">Transmembrane helix</keyword>
<dbReference type="SUPFAM" id="SSF52096">
    <property type="entry name" value="ClpP/crotonase"/>
    <property type="match status" value="1"/>
</dbReference>
<feature type="compositionally biased region" description="Acidic residues" evidence="1">
    <location>
        <begin position="54"/>
        <end position="64"/>
    </location>
</feature>
<dbReference type="PANTHER" id="PTHR35984:SF1">
    <property type="entry name" value="PERIPLASMIC SERINE PROTEASE"/>
    <property type="match status" value="1"/>
</dbReference>
<dbReference type="Gene3D" id="3.90.226.10">
    <property type="entry name" value="2-enoyl-CoA Hydratase, Chain A, domain 1"/>
    <property type="match status" value="1"/>
</dbReference>
<organism evidence="3">
    <name type="scientific">Edafosvirus sp</name>
    <dbReference type="NCBI Taxonomy" id="2487765"/>
    <lineage>
        <taxon>Viruses</taxon>
        <taxon>Varidnaviria</taxon>
        <taxon>Bamfordvirae</taxon>
        <taxon>Nucleocytoviricota</taxon>
        <taxon>Megaviricetes</taxon>
        <taxon>Imitervirales</taxon>
        <taxon>Mimiviridae</taxon>
        <taxon>Klosneuvirinae</taxon>
    </lineage>
</organism>
<name>A0A3G4ZX81_9VIRU</name>
<protein>
    <submittedName>
        <fullName evidence="3">Uncharacterized protein</fullName>
    </submittedName>
</protein>
<proteinExistence type="predicted"/>
<dbReference type="InterPro" id="IPR029045">
    <property type="entry name" value="ClpP/crotonase-like_dom_sf"/>
</dbReference>
<dbReference type="GO" id="GO:0016020">
    <property type="term" value="C:membrane"/>
    <property type="evidence" value="ECO:0007669"/>
    <property type="project" value="InterPro"/>
</dbReference>
<dbReference type="Pfam" id="PF01972">
    <property type="entry name" value="SDH_protease"/>
    <property type="match status" value="1"/>
</dbReference>
<evidence type="ECO:0000256" key="1">
    <source>
        <dbReference type="SAM" id="MobiDB-lite"/>
    </source>
</evidence>
<dbReference type="PANTHER" id="PTHR35984">
    <property type="entry name" value="PERIPLASMIC SERINE PROTEASE"/>
    <property type="match status" value="1"/>
</dbReference>
<sequence>MSVTEQSYLILVLYGSLIIIILFGTKMIIQLYKSILVQLQEIQYINKSKQSNLDSDDESDDEDDIDKKKRDREVESGLDTNVLKITSNVNKKTFLRFEKAYKQADKNKDILIIINTPGGDDDDCYNICNIIMNHIKKRKEQKNKEEKECLINNNENYNIKSLIKKYDEGQLGKIKCFILNGASSAGCQIALVCDEIIMTDLSWFSPADLQIIVDKIDYSLNEILHVVKYKRENKFNIKPVWLASEYHALQKLEEERRSVNILLSHYDNQIKNKIYDEFFSGKNSHSCKFTYDDIKDFGLNITFMKNMPDDIDGYLD</sequence>
<reference evidence="3" key="1">
    <citation type="submission" date="2018-10" db="EMBL/GenBank/DDBJ databases">
        <title>Hidden diversity of soil giant viruses.</title>
        <authorList>
            <person name="Schulz F."/>
            <person name="Alteio L."/>
            <person name="Goudeau D."/>
            <person name="Ryan E.M."/>
            <person name="Malmstrom R.R."/>
            <person name="Blanchard J."/>
            <person name="Woyke T."/>
        </authorList>
    </citation>
    <scope>NUCLEOTIDE SEQUENCE</scope>
    <source>
        <strain evidence="3">EDV1</strain>
    </source>
</reference>
<dbReference type="InterPro" id="IPR002825">
    <property type="entry name" value="Pept_S49_ser-pept_pro"/>
</dbReference>
<keyword evidence="2" id="KW-0812">Transmembrane</keyword>